<evidence type="ECO:0000313" key="1">
    <source>
        <dbReference type="EMBL" id="CAI6342459.1"/>
    </source>
</evidence>
<reference evidence="1" key="1">
    <citation type="submission" date="2023-01" db="EMBL/GenBank/DDBJ databases">
        <authorList>
            <person name="Van Ghelder C."/>
            <person name="Rancurel C."/>
        </authorList>
    </citation>
    <scope>NUCLEOTIDE SEQUENCE</scope>
    <source>
        <strain evidence="1">CNCM I-4278</strain>
    </source>
</reference>
<gene>
    <name evidence="1" type="ORF">PDIGIT_LOCUS15666</name>
</gene>
<protein>
    <submittedName>
        <fullName evidence="1">Uncharacterized protein</fullName>
    </submittedName>
</protein>
<organism evidence="1 2">
    <name type="scientific">Periconia digitata</name>
    <dbReference type="NCBI Taxonomy" id="1303443"/>
    <lineage>
        <taxon>Eukaryota</taxon>
        <taxon>Fungi</taxon>
        <taxon>Dikarya</taxon>
        <taxon>Ascomycota</taxon>
        <taxon>Pezizomycotina</taxon>
        <taxon>Dothideomycetes</taxon>
        <taxon>Pleosporomycetidae</taxon>
        <taxon>Pleosporales</taxon>
        <taxon>Massarineae</taxon>
        <taxon>Periconiaceae</taxon>
        <taxon>Periconia</taxon>
    </lineage>
</organism>
<dbReference type="AlphaFoldDB" id="A0A9W4UV70"/>
<proteinExistence type="predicted"/>
<dbReference type="Proteomes" id="UP001152607">
    <property type="component" value="Unassembled WGS sequence"/>
</dbReference>
<accession>A0A9W4UV70</accession>
<keyword evidence="2" id="KW-1185">Reference proteome</keyword>
<sequence>MCALTRRIFPISKTASELPRVALQLSAQRSLARRQITVEAIIGQMYGKNCASIG</sequence>
<comment type="caution">
    <text evidence="1">The sequence shown here is derived from an EMBL/GenBank/DDBJ whole genome shotgun (WGS) entry which is preliminary data.</text>
</comment>
<dbReference type="EMBL" id="CAOQHR010000013">
    <property type="protein sequence ID" value="CAI6342459.1"/>
    <property type="molecule type" value="Genomic_DNA"/>
</dbReference>
<evidence type="ECO:0000313" key="2">
    <source>
        <dbReference type="Proteomes" id="UP001152607"/>
    </source>
</evidence>
<name>A0A9W4UV70_9PLEO</name>